<evidence type="ECO:0000313" key="5">
    <source>
        <dbReference type="Proteomes" id="UP000531231"/>
    </source>
</evidence>
<dbReference type="SUPFAM" id="SSF51735">
    <property type="entry name" value="NAD(P)-binding Rossmann-fold domains"/>
    <property type="match status" value="1"/>
</dbReference>
<name>A0A7W8AJ76_9HYPH</name>
<dbReference type="Pfam" id="PF13660">
    <property type="entry name" value="DUF4147"/>
    <property type="match status" value="1"/>
</dbReference>
<sequence>MPDKTAKILITDHLELRLDAQGKHQWHEIRHYIEEKGGVFHDQGLNAVSALTAGKLHFFYCPDLSSEDDLNAVAGQGQYDAVIAAATRIPQQCQFVEGGVRIGAGTGNMQSQSWASGTAPLMNTPGINSRITAQMVLKALLQFRPDLDTETLYAQVLEGKFDTGRDLARFPSTGLEGRKFAILGSGNIGMEVAKLAKAFAMDVVIYAREHHRSWIESQGYTYAATPQEAAQNADVLSVHLGLGALNKETGRYSNQGLVGHDVLSVMAQGAMVINYDRGELVDVAGLEPLMQSGHIRNVAVDADLFEKDGTLSGPLAPYVPLAKKYPKAMLLLPHAAADTDHPSRLTGAKQAVDQIFAAITERRVINAVGAIPAGYSDGGSQLPQGIGRTQIKLKQGQERKFLKSLFETAVKAADPLHCLKPYLPPVPKGKTVVIGAGKGAAQMAQAFETLWLEAGNPAPQGVVVTRYGYGAECRFIKVLEAAHPVPDAAGLEAAKQLKAALKDLHEDDLVVALICGGGSALLPAPPEGLTLADEQAVNAALLASGAPISVMNAIRKHVSTIKGGRLATLAGSARMVSLIVSDIPGDDPALIASGPTIADRATRHDALKYIEHYKMQLPEKVIVHLQSGAADAPQPDNAVFARHSHHIIASAAQSLKAAAKLAEEQGVETLILSDAIEGEAKDIALMHGAMVQYQARNRTSGQPLLLLSGGETTVTLGSGSKAGKGGRNSEFMLALALNIAGHANIHALAADTDGIDGSENNAGAFVDGNTIQRMTELGLDAKQFLAGHDSWSAFNASSDLFVTGPTGTNVNDFRAILIS</sequence>
<dbReference type="PANTHER" id="PTHR12227">
    <property type="entry name" value="GLYCERATE KINASE"/>
    <property type="match status" value="1"/>
</dbReference>
<evidence type="ECO:0000313" key="4">
    <source>
        <dbReference type="EMBL" id="MBB5091371.1"/>
    </source>
</evidence>
<dbReference type="InterPro" id="IPR006140">
    <property type="entry name" value="D-isomer_DH_NAD-bd"/>
</dbReference>
<dbReference type="InterPro" id="IPR038614">
    <property type="entry name" value="GK_N_sf"/>
</dbReference>
<dbReference type="Gene3D" id="3.40.50.720">
    <property type="entry name" value="NAD(P)-binding Rossmann-like Domain"/>
    <property type="match status" value="2"/>
</dbReference>
<dbReference type="PANTHER" id="PTHR12227:SF0">
    <property type="entry name" value="GLYCERATE KINASE"/>
    <property type="match status" value="1"/>
</dbReference>
<organism evidence="4 5">
    <name type="scientific">Pseudochrobactrum saccharolyticum</name>
    <dbReference type="NCBI Taxonomy" id="354352"/>
    <lineage>
        <taxon>Bacteria</taxon>
        <taxon>Pseudomonadati</taxon>
        <taxon>Pseudomonadota</taxon>
        <taxon>Alphaproteobacteria</taxon>
        <taxon>Hyphomicrobiales</taxon>
        <taxon>Brucellaceae</taxon>
        <taxon>Pseudochrobactrum</taxon>
    </lineage>
</organism>
<gene>
    <name evidence="4" type="ORF">HNQ68_001912</name>
</gene>
<dbReference type="InterPro" id="IPR039760">
    <property type="entry name" value="MOFRL_protein"/>
</dbReference>
<evidence type="ECO:0000259" key="1">
    <source>
        <dbReference type="Pfam" id="PF02826"/>
    </source>
</evidence>
<dbReference type="GO" id="GO:0005737">
    <property type="term" value="C:cytoplasm"/>
    <property type="evidence" value="ECO:0007669"/>
    <property type="project" value="TreeGrafter"/>
</dbReference>
<dbReference type="SUPFAM" id="SSF82544">
    <property type="entry name" value="GckA/TtuD-like"/>
    <property type="match status" value="1"/>
</dbReference>
<feature type="domain" description="D-isomer specific 2-hydroxyacid dehydrogenase NAD-binding" evidence="1">
    <location>
        <begin position="152"/>
        <end position="336"/>
    </location>
</feature>
<dbReference type="InterPro" id="IPR007835">
    <property type="entry name" value="MOFRL"/>
</dbReference>
<dbReference type="GO" id="GO:0008887">
    <property type="term" value="F:glycerate kinase activity"/>
    <property type="evidence" value="ECO:0007669"/>
    <property type="project" value="InterPro"/>
</dbReference>
<dbReference type="Pfam" id="PF05161">
    <property type="entry name" value="MOFRL"/>
    <property type="match status" value="1"/>
</dbReference>
<keyword evidence="4" id="KW-0808">Transferase</keyword>
<dbReference type="InterPro" id="IPR025286">
    <property type="entry name" value="MOFRL_assoc_dom"/>
</dbReference>
<accession>A0A7W8AJ76</accession>
<dbReference type="Pfam" id="PF02826">
    <property type="entry name" value="2-Hacid_dh_C"/>
    <property type="match status" value="1"/>
</dbReference>
<protein>
    <submittedName>
        <fullName evidence="4">Glycerate-2-kinase/lactate dehydrogenase-like 2-hydroxyacid dehydrogenase</fullName>
    </submittedName>
</protein>
<proteinExistence type="predicted"/>
<dbReference type="Proteomes" id="UP000531231">
    <property type="component" value="Unassembled WGS sequence"/>
</dbReference>
<keyword evidence="5" id="KW-1185">Reference proteome</keyword>
<dbReference type="Gene3D" id="3.40.1480.10">
    <property type="entry name" value="MOFRL domain"/>
    <property type="match status" value="1"/>
</dbReference>
<dbReference type="Gene3D" id="3.40.50.10180">
    <property type="entry name" value="Glycerate kinase, MOFRL-like N-terminal domain"/>
    <property type="match status" value="1"/>
</dbReference>
<dbReference type="EMBL" id="JACHIL010000003">
    <property type="protein sequence ID" value="MBB5091371.1"/>
    <property type="molecule type" value="Genomic_DNA"/>
</dbReference>
<feature type="domain" description="MOFRL" evidence="2">
    <location>
        <begin position="705"/>
        <end position="812"/>
    </location>
</feature>
<comment type="caution">
    <text evidence="4">The sequence shown here is derived from an EMBL/GenBank/DDBJ whole genome shotgun (WGS) entry which is preliminary data.</text>
</comment>
<feature type="domain" description="MOFRL-associated" evidence="3">
    <location>
        <begin position="402"/>
        <end position="626"/>
    </location>
</feature>
<reference evidence="4 5" key="1">
    <citation type="submission" date="2020-08" db="EMBL/GenBank/DDBJ databases">
        <title>Genomic Encyclopedia of Type Strains, Phase IV (KMG-IV): sequencing the most valuable type-strain genomes for metagenomic binning, comparative biology and taxonomic classification.</title>
        <authorList>
            <person name="Goeker M."/>
        </authorList>
    </citation>
    <scope>NUCLEOTIDE SEQUENCE [LARGE SCALE GENOMIC DNA]</scope>
    <source>
        <strain evidence="4 5">DSM 25620</strain>
    </source>
</reference>
<dbReference type="GO" id="GO:0051287">
    <property type="term" value="F:NAD binding"/>
    <property type="evidence" value="ECO:0007669"/>
    <property type="project" value="InterPro"/>
</dbReference>
<keyword evidence="4" id="KW-0418">Kinase</keyword>
<dbReference type="InterPro" id="IPR037035">
    <property type="entry name" value="GK-like_C_sf"/>
</dbReference>
<dbReference type="InterPro" id="IPR036291">
    <property type="entry name" value="NAD(P)-bd_dom_sf"/>
</dbReference>
<evidence type="ECO:0000259" key="2">
    <source>
        <dbReference type="Pfam" id="PF05161"/>
    </source>
</evidence>
<dbReference type="AlphaFoldDB" id="A0A7W8AJ76"/>
<evidence type="ECO:0000259" key="3">
    <source>
        <dbReference type="Pfam" id="PF13660"/>
    </source>
</evidence>